<feature type="domain" description="Peptidase metallopeptidase" evidence="8">
    <location>
        <begin position="433"/>
        <end position="610"/>
    </location>
</feature>
<comment type="subcellular location">
    <subcellularLocation>
        <location evidence="1">Secreted</location>
    </subcellularLocation>
</comment>
<proteinExistence type="predicted"/>
<protein>
    <submittedName>
        <fullName evidence="9">M10 family metallopeptidase</fullName>
    </submittedName>
</protein>
<keyword evidence="4" id="KW-0479">Metal-binding</keyword>
<dbReference type="CDD" id="cd04277">
    <property type="entry name" value="ZnMc_serralysin_like"/>
    <property type="match status" value="1"/>
</dbReference>
<dbReference type="EMBL" id="JBDLBR010000009">
    <property type="protein sequence ID" value="MEN7538762.1"/>
    <property type="molecule type" value="Genomic_DNA"/>
</dbReference>
<keyword evidence="10" id="KW-1185">Reference proteome</keyword>
<evidence type="ECO:0000256" key="7">
    <source>
        <dbReference type="ARBA" id="ARBA00022833"/>
    </source>
</evidence>
<keyword evidence="6" id="KW-0378">Hydrolase</keyword>
<dbReference type="Pfam" id="PF08548">
    <property type="entry name" value="Peptidase_M10_C"/>
    <property type="match status" value="1"/>
</dbReference>
<dbReference type="Pfam" id="PF00413">
    <property type="entry name" value="Peptidase_M10"/>
    <property type="match status" value="1"/>
</dbReference>
<organism evidence="9 10">
    <name type="scientific">Aurantiacibacter flavus</name>
    <dbReference type="NCBI Taxonomy" id="3145232"/>
    <lineage>
        <taxon>Bacteria</taxon>
        <taxon>Pseudomonadati</taxon>
        <taxon>Pseudomonadota</taxon>
        <taxon>Alphaproteobacteria</taxon>
        <taxon>Sphingomonadales</taxon>
        <taxon>Erythrobacteraceae</taxon>
        <taxon>Aurantiacibacter</taxon>
    </lineage>
</organism>
<dbReference type="SMART" id="SM00235">
    <property type="entry name" value="ZnMc"/>
    <property type="match status" value="1"/>
</dbReference>
<dbReference type="InterPro" id="IPR013783">
    <property type="entry name" value="Ig-like_fold"/>
</dbReference>
<dbReference type="Gene3D" id="3.40.390.10">
    <property type="entry name" value="Collagenase (Catalytic Domain)"/>
    <property type="match status" value="1"/>
</dbReference>
<evidence type="ECO:0000259" key="8">
    <source>
        <dbReference type="SMART" id="SM00235"/>
    </source>
</evidence>
<sequence length="851" mass="86591">MAISSKYIVLGVAGDDDSFLDFAMPYGGLSLDGQEIQYLGSAYVDTLFVRPGATYWLSTGSGADRIYFGGAFSDYTVSTSASTLVLTREADGKAETVMLAGASSSRAPDELVFSDGSVTAYNTFNHAAQGANSPVPSGDTSIAPTKAAAPDAELSALVKVALFDPAGETVALTQPGVAFQVLGNAGTDVVYIAEGTQVDASALGGGVDIVYFRGTWADYAKSAVTGTMTLTREIGGITEEVRVAASGGSRNDLLVFADGAVRSSDAAAAVRADPSVAISAIPTHDPSTFVDVVPPDAPTIAGFLDPFASTIDGQGNVVTPAYTSVAGAPVVQPGGASIHGSSAPGETVSLKIGSALTREVTADAQGSWSLALTHAELATLGLGEVSLEAVVRDAAGNSAQAEEVLTINAQAVTTSSVAPSGYGSAYVDALVVGEAGWTSGTITYAFATGTTATTWTEAEKQAARDALQTYSNVANLTFAEGLYYGDTAQEANIVLKKVPASALPTTSTLAEFSIPFGDLNGTGTDVNLSQLGQFNYQAASWQNLTPGGLGFNTLVHEIGHGLGLGHTFSTTVNGVAQTTFPGVSAGDAQALGDFDLSQSVWSVMAYNFGWNLEPPAADKSWGLTKTPMVFDVAAIQQLYGANTSYRTGDDVYELPRQEAAGTGWTCIWDAGGTDTISNLGGTASCVINLNAYPLSGGVASKLYVSGNVGISGGYTVAQGAVIENAIGGAGNDVIVANAAANMLTGSAGSDRFCFLHAPDATAIDSILDFSTGESDKIALSTEAFAALAGLSDLAGEFAWLDADAPQGGTIVYDQATGDLHYDASGAGDAGVVFANLATRPDDLSAADFLII</sequence>
<evidence type="ECO:0000256" key="1">
    <source>
        <dbReference type="ARBA" id="ARBA00004613"/>
    </source>
</evidence>
<dbReference type="SUPFAM" id="SSF51120">
    <property type="entry name" value="beta-Roll"/>
    <property type="match status" value="1"/>
</dbReference>
<evidence type="ECO:0000313" key="9">
    <source>
        <dbReference type="EMBL" id="MEN7538762.1"/>
    </source>
</evidence>
<evidence type="ECO:0000256" key="3">
    <source>
        <dbReference type="ARBA" id="ARBA00022670"/>
    </source>
</evidence>
<reference evidence="9 10" key="1">
    <citation type="submission" date="2024-05" db="EMBL/GenBank/DDBJ databases">
        <authorList>
            <person name="Park S."/>
        </authorList>
    </citation>
    <scope>NUCLEOTIDE SEQUENCE [LARGE SCALE GENOMIC DNA]</scope>
    <source>
        <strain evidence="9 10">DGU5</strain>
    </source>
</reference>
<evidence type="ECO:0000256" key="6">
    <source>
        <dbReference type="ARBA" id="ARBA00022801"/>
    </source>
</evidence>
<evidence type="ECO:0000256" key="4">
    <source>
        <dbReference type="ARBA" id="ARBA00022723"/>
    </source>
</evidence>
<dbReference type="InterPro" id="IPR001818">
    <property type="entry name" value="Pept_M10_metallopeptidase"/>
</dbReference>
<dbReference type="PRINTS" id="PR00313">
    <property type="entry name" value="CABNDNGRPT"/>
</dbReference>
<dbReference type="InterPro" id="IPR011049">
    <property type="entry name" value="Serralysin-like_metalloprot_C"/>
</dbReference>
<gene>
    <name evidence="9" type="ORF">ABDJ38_16435</name>
</gene>
<dbReference type="SUPFAM" id="SSF55486">
    <property type="entry name" value="Metalloproteases ('zincins'), catalytic domain"/>
    <property type="match status" value="1"/>
</dbReference>
<dbReference type="InterPro" id="IPR024079">
    <property type="entry name" value="MetalloPept_cat_dom_sf"/>
</dbReference>
<name>A0ABV0D3V2_9SPHN</name>
<dbReference type="RefSeq" id="WP_346786225.1">
    <property type="nucleotide sequence ID" value="NZ_JBDLBR010000009.1"/>
</dbReference>
<dbReference type="Gene3D" id="2.150.10.10">
    <property type="entry name" value="Serralysin-like metalloprotease, C-terminal"/>
    <property type="match status" value="1"/>
</dbReference>
<dbReference type="InterPro" id="IPR013858">
    <property type="entry name" value="Peptidase_M10B_C"/>
</dbReference>
<comment type="caution">
    <text evidence="9">The sequence shown here is derived from an EMBL/GenBank/DDBJ whole genome shotgun (WGS) entry which is preliminary data.</text>
</comment>
<keyword evidence="5" id="KW-0677">Repeat</keyword>
<keyword evidence="2" id="KW-0964">Secreted</keyword>
<accession>A0ABV0D3V2</accession>
<dbReference type="InterPro" id="IPR034033">
    <property type="entry name" value="Serralysin-like"/>
</dbReference>
<evidence type="ECO:0000256" key="2">
    <source>
        <dbReference type="ARBA" id="ARBA00022525"/>
    </source>
</evidence>
<keyword evidence="3" id="KW-0645">Protease</keyword>
<dbReference type="Proteomes" id="UP001484535">
    <property type="component" value="Unassembled WGS sequence"/>
</dbReference>
<evidence type="ECO:0000256" key="5">
    <source>
        <dbReference type="ARBA" id="ARBA00022737"/>
    </source>
</evidence>
<keyword evidence="7" id="KW-0862">Zinc</keyword>
<dbReference type="InterPro" id="IPR006026">
    <property type="entry name" value="Peptidase_Metallo"/>
</dbReference>
<evidence type="ECO:0000313" key="10">
    <source>
        <dbReference type="Proteomes" id="UP001484535"/>
    </source>
</evidence>
<dbReference type="Gene3D" id="2.60.40.10">
    <property type="entry name" value="Immunoglobulins"/>
    <property type="match status" value="1"/>
</dbReference>